<evidence type="ECO:0000256" key="2">
    <source>
        <dbReference type="ARBA" id="ARBA00022723"/>
    </source>
</evidence>
<dbReference type="CDD" id="cd00207">
    <property type="entry name" value="fer2"/>
    <property type="match status" value="1"/>
</dbReference>
<dbReference type="Gene3D" id="3.10.20.30">
    <property type="match status" value="1"/>
</dbReference>
<name>A0A6N6JJ93_9RHOB</name>
<dbReference type="PANTHER" id="PTHR44379">
    <property type="entry name" value="OXIDOREDUCTASE WITH IRON-SULFUR SUBUNIT"/>
    <property type="match status" value="1"/>
</dbReference>
<dbReference type="PROSITE" id="PS51085">
    <property type="entry name" value="2FE2S_FER_2"/>
    <property type="match status" value="1"/>
</dbReference>
<gene>
    <name evidence="7" type="ORF">KIN_32780</name>
</gene>
<keyword evidence="5" id="KW-0411">Iron-sulfur</keyword>
<dbReference type="InterPro" id="IPR012675">
    <property type="entry name" value="Beta-grasp_dom_sf"/>
</dbReference>
<dbReference type="Pfam" id="PF00111">
    <property type="entry name" value="Fer2"/>
    <property type="match status" value="1"/>
</dbReference>
<proteinExistence type="predicted"/>
<dbReference type="OrthoDB" id="9792018at2"/>
<dbReference type="EMBL" id="BLJE01000004">
    <property type="protein sequence ID" value="GFE66204.1"/>
    <property type="molecule type" value="Genomic_DNA"/>
</dbReference>
<keyword evidence="8" id="KW-1185">Reference proteome</keyword>
<keyword evidence="2" id="KW-0479">Metal-binding</keyword>
<dbReference type="GO" id="GO:0046872">
    <property type="term" value="F:metal ion binding"/>
    <property type="evidence" value="ECO:0007669"/>
    <property type="project" value="UniProtKB-KW"/>
</dbReference>
<comment type="caution">
    <text evidence="7">The sequence shown here is derived from an EMBL/GenBank/DDBJ whole genome shotgun (WGS) entry which is preliminary data.</text>
</comment>
<dbReference type="InterPro" id="IPR051452">
    <property type="entry name" value="Diverse_Oxidoreductases"/>
</dbReference>
<dbReference type="InterPro" id="IPR036010">
    <property type="entry name" value="2Fe-2S_ferredoxin-like_sf"/>
</dbReference>
<keyword evidence="4" id="KW-0408">Iron</keyword>
<dbReference type="Pfam" id="PF01799">
    <property type="entry name" value="Fer2_2"/>
    <property type="match status" value="1"/>
</dbReference>
<dbReference type="InterPro" id="IPR036884">
    <property type="entry name" value="2Fe-2S-bd_dom_sf"/>
</dbReference>
<accession>A0A6N6JJ93</accession>
<dbReference type="InterPro" id="IPR001041">
    <property type="entry name" value="2Fe-2S_ferredoxin-type"/>
</dbReference>
<dbReference type="AlphaFoldDB" id="A0A6N6JJ93"/>
<dbReference type="InterPro" id="IPR002888">
    <property type="entry name" value="2Fe-2S-bd"/>
</dbReference>
<dbReference type="SUPFAM" id="SSF47741">
    <property type="entry name" value="CO dehydrogenase ISP C-domain like"/>
    <property type="match status" value="1"/>
</dbReference>
<dbReference type="PANTHER" id="PTHR44379:SF2">
    <property type="entry name" value="BLR6218 PROTEIN"/>
    <property type="match status" value="1"/>
</dbReference>
<feature type="domain" description="2Fe-2S ferredoxin-type" evidence="6">
    <location>
        <begin position="1"/>
        <end position="76"/>
    </location>
</feature>
<dbReference type="PROSITE" id="PS00197">
    <property type="entry name" value="2FE2S_FER_1"/>
    <property type="match status" value="1"/>
</dbReference>
<protein>
    <recommendedName>
        <fullName evidence="6">2Fe-2S ferredoxin-type domain-containing protein</fullName>
    </recommendedName>
</protein>
<dbReference type="SUPFAM" id="SSF54292">
    <property type="entry name" value="2Fe-2S ferredoxin-like"/>
    <property type="match status" value="1"/>
</dbReference>
<sequence length="150" mass="16124">MTQFTLNGRPVEVDRPTDELLLLVIRDALGLKGTKYGCGAAMCGACTVHVDGAPEFSCQLAVGDIEGAEVTTIEGLSEDGTHPLQKAWIDQQVPQCGYCQSGQIMRAAALLSENPEPSRTEIANYMSANLCRCGTYNRIFKAVEQAALEV</sequence>
<dbReference type="GO" id="GO:0051537">
    <property type="term" value="F:2 iron, 2 sulfur cluster binding"/>
    <property type="evidence" value="ECO:0007669"/>
    <property type="project" value="UniProtKB-KW"/>
</dbReference>
<dbReference type="RefSeq" id="WP_159809050.1">
    <property type="nucleotide sequence ID" value="NZ_BLJE01000004.1"/>
</dbReference>
<evidence type="ECO:0000313" key="8">
    <source>
        <dbReference type="Proteomes" id="UP000436822"/>
    </source>
</evidence>
<evidence type="ECO:0000256" key="1">
    <source>
        <dbReference type="ARBA" id="ARBA00022714"/>
    </source>
</evidence>
<dbReference type="Proteomes" id="UP000436822">
    <property type="component" value="Unassembled WGS sequence"/>
</dbReference>
<evidence type="ECO:0000256" key="3">
    <source>
        <dbReference type="ARBA" id="ARBA00023002"/>
    </source>
</evidence>
<dbReference type="InterPro" id="IPR006058">
    <property type="entry name" value="2Fe2S_fd_BS"/>
</dbReference>
<organism evidence="7 8">
    <name type="scientific">Litoreibacter roseus</name>
    <dbReference type="NCBI Taxonomy" id="2601869"/>
    <lineage>
        <taxon>Bacteria</taxon>
        <taxon>Pseudomonadati</taxon>
        <taxon>Pseudomonadota</taxon>
        <taxon>Alphaproteobacteria</taxon>
        <taxon>Rhodobacterales</taxon>
        <taxon>Roseobacteraceae</taxon>
        <taxon>Litoreibacter</taxon>
    </lineage>
</organism>
<dbReference type="Gene3D" id="1.10.150.120">
    <property type="entry name" value="[2Fe-2S]-binding domain"/>
    <property type="match status" value="1"/>
</dbReference>
<evidence type="ECO:0000256" key="4">
    <source>
        <dbReference type="ARBA" id="ARBA00023004"/>
    </source>
</evidence>
<dbReference type="GO" id="GO:0016491">
    <property type="term" value="F:oxidoreductase activity"/>
    <property type="evidence" value="ECO:0007669"/>
    <property type="project" value="UniProtKB-KW"/>
</dbReference>
<keyword evidence="3" id="KW-0560">Oxidoreductase</keyword>
<keyword evidence="1" id="KW-0001">2Fe-2S</keyword>
<evidence type="ECO:0000256" key="5">
    <source>
        <dbReference type="ARBA" id="ARBA00023014"/>
    </source>
</evidence>
<reference evidence="7 8" key="1">
    <citation type="submission" date="2019-12" db="EMBL/GenBank/DDBJ databases">
        <title>Litoreibacter badius sp. nov., a novel bacteriochlorophyll a-containing bacterium in the genus Litoreibacter.</title>
        <authorList>
            <person name="Kanamuro M."/>
            <person name="Takabe Y."/>
            <person name="Mori K."/>
            <person name="Takaichi S."/>
            <person name="Hanada S."/>
        </authorList>
    </citation>
    <scope>NUCLEOTIDE SEQUENCE [LARGE SCALE GENOMIC DNA]</scope>
    <source>
        <strain evidence="7 8">K6</strain>
    </source>
</reference>
<evidence type="ECO:0000259" key="6">
    <source>
        <dbReference type="PROSITE" id="PS51085"/>
    </source>
</evidence>
<evidence type="ECO:0000313" key="7">
    <source>
        <dbReference type="EMBL" id="GFE66204.1"/>
    </source>
</evidence>